<evidence type="ECO:0000259" key="3">
    <source>
        <dbReference type="PROSITE" id="PS50853"/>
    </source>
</evidence>
<dbReference type="OrthoDB" id="1373043at2"/>
<keyword evidence="1 2" id="KW-0732">Signal</keyword>
<reference evidence="4 5" key="1">
    <citation type="submission" date="2018-11" db="EMBL/GenBank/DDBJ databases">
        <title>Flavobacterium sp. nov., YIM 102796 draft genome.</title>
        <authorList>
            <person name="Li G."/>
            <person name="Jiang Y."/>
        </authorList>
    </citation>
    <scope>NUCLEOTIDE SEQUENCE [LARGE SCALE GENOMIC DNA]</scope>
    <source>
        <strain evidence="4 5">YIM 102796</strain>
    </source>
</reference>
<dbReference type="InterPro" id="IPR013783">
    <property type="entry name" value="Ig-like_fold"/>
</dbReference>
<feature type="chain" id="PRO_5018228918" evidence="2">
    <location>
        <begin position="25"/>
        <end position="1627"/>
    </location>
</feature>
<dbReference type="Pfam" id="PF00041">
    <property type="entry name" value="fn3"/>
    <property type="match status" value="1"/>
</dbReference>
<dbReference type="InterPro" id="IPR044023">
    <property type="entry name" value="Ig_7"/>
</dbReference>
<dbReference type="CDD" id="cd00063">
    <property type="entry name" value="FN3"/>
    <property type="match status" value="1"/>
</dbReference>
<keyword evidence="5" id="KW-1185">Reference proteome</keyword>
<accession>A0A3P1B207</accession>
<evidence type="ECO:0000313" key="5">
    <source>
        <dbReference type="Proteomes" id="UP000268372"/>
    </source>
</evidence>
<dbReference type="Pfam" id="PF18962">
    <property type="entry name" value="Por_Secre_tail"/>
    <property type="match status" value="1"/>
</dbReference>
<dbReference type="InterPro" id="IPR003961">
    <property type="entry name" value="FN3_dom"/>
</dbReference>
<protein>
    <submittedName>
        <fullName evidence="4">T9SS C-terminal target domain-containing protein</fullName>
    </submittedName>
</protein>
<dbReference type="Gene3D" id="2.60.40.740">
    <property type="match status" value="4"/>
</dbReference>
<dbReference type="Pfam" id="PF20009">
    <property type="entry name" value="GEVED"/>
    <property type="match status" value="1"/>
</dbReference>
<dbReference type="NCBIfam" id="TIGR04183">
    <property type="entry name" value="Por_Secre_tail"/>
    <property type="match status" value="1"/>
</dbReference>
<dbReference type="InterPro" id="IPR045474">
    <property type="entry name" value="GEVED"/>
</dbReference>
<dbReference type="InterPro" id="IPR025667">
    <property type="entry name" value="SprB_repeat"/>
</dbReference>
<dbReference type="Pfam" id="PF13573">
    <property type="entry name" value="SprB"/>
    <property type="match status" value="6"/>
</dbReference>
<dbReference type="SUPFAM" id="SSF49265">
    <property type="entry name" value="Fibronectin type III"/>
    <property type="match status" value="1"/>
</dbReference>
<evidence type="ECO:0000256" key="1">
    <source>
        <dbReference type="ARBA" id="ARBA00022729"/>
    </source>
</evidence>
<comment type="caution">
    <text evidence="4">The sequence shown here is derived from an EMBL/GenBank/DDBJ whole genome shotgun (WGS) entry which is preliminary data.</text>
</comment>
<gene>
    <name evidence="4" type="ORF">EG242_09225</name>
</gene>
<dbReference type="InterPro" id="IPR036116">
    <property type="entry name" value="FN3_sf"/>
</dbReference>
<dbReference type="PROSITE" id="PS50853">
    <property type="entry name" value="FN3"/>
    <property type="match status" value="1"/>
</dbReference>
<organism evidence="4 5">
    <name type="scientific">Paenimyroides viscosum</name>
    <dbReference type="NCBI Taxonomy" id="2488729"/>
    <lineage>
        <taxon>Bacteria</taxon>
        <taxon>Pseudomonadati</taxon>
        <taxon>Bacteroidota</taxon>
        <taxon>Flavobacteriia</taxon>
        <taxon>Flavobacteriales</taxon>
        <taxon>Flavobacteriaceae</taxon>
        <taxon>Paenimyroides</taxon>
    </lineage>
</organism>
<feature type="signal peptide" evidence="2">
    <location>
        <begin position="1"/>
        <end position="24"/>
    </location>
</feature>
<evidence type="ECO:0000256" key="2">
    <source>
        <dbReference type="SAM" id="SignalP"/>
    </source>
</evidence>
<proteinExistence type="predicted"/>
<dbReference type="Proteomes" id="UP000268372">
    <property type="component" value="Unassembled WGS sequence"/>
</dbReference>
<sequence length="1627" mass="170638">MKKIILICTFLLFALLTISTRAQTITVGSGTSTSYLIPVNSNWGYTYSQQIILQSEIATSGNIEKIKFYMVGGIPLTSSNNWTIYLGHTSKTSFSSNTDWITSAGLTQVYSGTITATPIAGWYEIILTTPFAYNNVDNLVVAVDENATGYDGSSNYVRVWTPTGTNRCIYYRNDTTNPDPANITQTGTRQNAINQIQLVFPSTVVPNCATAHVPADLATGVVKNPTLTWAADPNASSYDVYLGTATNPALATNVTTTSFTPVTLNANTTYYWKIVPKNSVGAATGCVERTFTTGITFNYCTAVPTSVDNNGITNVQLGTLSNPNVSTTTYQNFTALLPTDLGQNTTEPITVTLETGYSYNVRVFIDFNQDGDFTDAGENIHIGLSGSANPTSVTGNITIPATAVLGNTTMRVVATDNDTSNDPCWTGSYANVEDYKVNIIPAPSCLTPTALLSSNITSLGATFSWTASASNPSDNYEIYWSTTNTAPTSSTVPSSTNKTSPYTETGLAASTTYYWWVRANCGAGDTSKWVNGGSFKTHCPPYTIPYFEGFESGYTNATAVGGCLLQQSITGADVWTANSTATDYNRAPRTGTWNAYLRYGNEDWIYIPVSLIGGTGYTVELYARQDAANSANSNIAISYGTSAIATAMANPIVPETGIINGSYQLITGKFTPATTGTYYVGIKGYINSSPWYISLDDIKIEVTPPPTATTTVVNNVCFGGTVGTATAVVTNGTPPFTYSWSPSGGTAATATGLAVGTYTVTVTDANNVTTTATATITEPTVIVSNLTSTNITCNGLNNGSVVLAPTGGVAPYTYLWNNADTSSSLTGLAAGTYSVTITDANGCVITENVTITDPAVLTVANSSHTDVTWYGGNDGSATVSVTGGTAPYTYSWSPSGGTADTATGLVAGTYTVTVTDANGCTVTESFTIIQPIPLMVQSTSQTNAKCNGGADGTATIVAMGGNAPYTYLWSPSGGTNATATGLAAGTYSVLVTDATANTITETFVITEPGIITATVSNQSNVQCNGGNTGTATLTVTGGTAPFTYAWSHGLNTNNATVSNLAAGNYVVVVTDANGCTAMAPVSLSISQPSALVLSDAGTTNVSCYGQNNGSATVSVTGGVGPYTYLWSNGQSGATISNLTKGSYVVTVTDANNCTQTRTFIISEPAFVNAPSVNSASFCAGQNATLADVVINGSNIKWYSTATGGALLPSTTVLVNGTTYYASQTVNGCESLRTAVQITLSQATPLVTTQLNVCSNTRIQNMIVDGFNYTQLRWYSSSTSGVQLPSSQLLANGTYYVSSVVGTCESVRQAIQVTVAAAVNAPSASFQTVCGGSTLNDLVVTKDPSATLNWYSSLQSMIPLANTTVVTTGTYYVQQVIGSCESSRISVQVQVTSITVPTIASITTCEGTTIADLNTGTTNYVWYTDNTTTAALPGTYLITSGSYYIANQNGSCISARKNIAVNVSSRPASPTGQSSQMFGFAAKVSDLKMNQPNVSWYASANDAVQQVNQLLATHLLQDQTTYYGVLINANNCGSAVPTPVTVTLDLSNESLDLAQLKYYPNPVDSELNISYIEEIKKVEVYTITGQRVFGNDYQGNEVKVDLSRLSAGTYLVKIETAKASQFVKIVKK</sequence>
<dbReference type="Gene3D" id="2.60.40.10">
    <property type="entry name" value="Immunoglobulins"/>
    <property type="match status" value="3"/>
</dbReference>
<dbReference type="Pfam" id="PF19081">
    <property type="entry name" value="Ig_7"/>
    <property type="match status" value="2"/>
</dbReference>
<feature type="domain" description="Fibronectin type-III" evidence="3">
    <location>
        <begin position="447"/>
        <end position="540"/>
    </location>
</feature>
<evidence type="ECO:0000313" key="4">
    <source>
        <dbReference type="EMBL" id="RRA94583.1"/>
    </source>
</evidence>
<dbReference type="EMBL" id="RQTJ01000017">
    <property type="protein sequence ID" value="RRA94583.1"/>
    <property type="molecule type" value="Genomic_DNA"/>
</dbReference>
<dbReference type="Gene3D" id="2.60.120.260">
    <property type="entry name" value="Galactose-binding domain-like"/>
    <property type="match status" value="1"/>
</dbReference>
<dbReference type="InterPro" id="IPR026444">
    <property type="entry name" value="Secre_tail"/>
</dbReference>
<name>A0A3P1B207_9FLAO</name>
<dbReference type="RefSeq" id="WP_124899608.1">
    <property type="nucleotide sequence ID" value="NZ_RQTJ01000017.1"/>
</dbReference>